<keyword evidence="1" id="KW-0479">Metal-binding</keyword>
<feature type="compositionally biased region" description="Low complexity" evidence="5">
    <location>
        <begin position="345"/>
        <end position="392"/>
    </location>
</feature>
<feature type="non-terminal residue" evidence="8">
    <location>
        <position position="523"/>
    </location>
</feature>
<organism evidence="8 9">
    <name type="scientific">Entomortierella chlamydospora</name>
    <dbReference type="NCBI Taxonomy" id="101097"/>
    <lineage>
        <taxon>Eukaryota</taxon>
        <taxon>Fungi</taxon>
        <taxon>Fungi incertae sedis</taxon>
        <taxon>Mucoromycota</taxon>
        <taxon>Mortierellomycotina</taxon>
        <taxon>Mortierellomycetes</taxon>
        <taxon>Mortierellales</taxon>
        <taxon>Mortierellaceae</taxon>
        <taxon>Entomortierella</taxon>
    </lineage>
</organism>
<dbReference type="InterPro" id="IPR027370">
    <property type="entry name" value="Znf-RING_euk"/>
</dbReference>
<dbReference type="AlphaFoldDB" id="A0A9P6N7U7"/>
<dbReference type="InterPro" id="IPR001841">
    <property type="entry name" value="Znf_RING"/>
</dbReference>
<dbReference type="Pfam" id="PF02190">
    <property type="entry name" value="LON_substr_bdg"/>
    <property type="match status" value="1"/>
</dbReference>
<dbReference type="SMART" id="SM00464">
    <property type="entry name" value="LON"/>
    <property type="match status" value="1"/>
</dbReference>
<evidence type="ECO:0000256" key="1">
    <source>
        <dbReference type="ARBA" id="ARBA00022723"/>
    </source>
</evidence>
<dbReference type="InterPro" id="IPR013083">
    <property type="entry name" value="Znf_RING/FYVE/PHD"/>
</dbReference>
<dbReference type="Gene3D" id="3.30.40.10">
    <property type="entry name" value="Zinc/RING finger domain, C3HC4 (zinc finger)"/>
    <property type="match status" value="1"/>
</dbReference>
<dbReference type="PROSITE" id="PS50089">
    <property type="entry name" value="ZF_RING_2"/>
    <property type="match status" value="1"/>
</dbReference>
<feature type="domain" description="RING-type" evidence="6">
    <location>
        <begin position="1"/>
        <end position="40"/>
    </location>
</feature>
<feature type="domain" description="Lon N-terminal" evidence="7">
    <location>
        <begin position="174"/>
        <end position="512"/>
    </location>
</feature>
<sequence length="523" mass="58498">CPTCKELLLNPITLPCGFNLCQNCLPEPQTIDFQQQIRCPFKACIRSGVHLPSQFSIDVTLQKLTTSLRAASLESTTLANILSEDSENDKPHHQPDTLFYGSPILDPSWNATLDGLYDPYEPVSTNPAQISIPPSVFYRNIPMIIDTIRAKIQQEIECQTEDTALEGREIDPTLTITPLFVSSLIFPRMPCYLLVFEPRYRKLLRNVLKTESKFFGMVLPPRQRKHRDLERTSWEPSMEYGTLLRVRSCELLPDGRALVETVGVSRFQILTYSRMDDGYYAATAVELINDIPTEHEIGLEKAAVEAFSTQEPGDRSGEDSSIAATEISDSGDEQSSAGRQFGAQSKQSPSSESSRSASDPLPTTSHQSPSYPSSSSLPSSSSSSLSPLTTSLDNGDLTAPRSDSTHSTVNSTPSYELDLRDLHKLKLETLSQKQLMQILVAFVAHMQDRLGPMATRRLQREYGNIVEDDGQAFSFWVASILPMCEYQKYELLRVTSVRQRLLTVLNWIKTIENRRTPAMCNIS</sequence>
<dbReference type="GO" id="GO:0061630">
    <property type="term" value="F:ubiquitin protein ligase activity"/>
    <property type="evidence" value="ECO:0007669"/>
    <property type="project" value="TreeGrafter"/>
</dbReference>
<dbReference type="SUPFAM" id="SSF57850">
    <property type="entry name" value="RING/U-box"/>
    <property type="match status" value="1"/>
</dbReference>
<feature type="compositionally biased region" description="Polar residues" evidence="5">
    <location>
        <begin position="401"/>
        <end position="413"/>
    </location>
</feature>
<evidence type="ECO:0000256" key="3">
    <source>
        <dbReference type="ARBA" id="ARBA00022833"/>
    </source>
</evidence>
<gene>
    <name evidence="8" type="ORF">BGZ80_000025</name>
</gene>
<keyword evidence="2 4" id="KW-0863">Zinc-finger</keyword>
<evidence type="ECO:0000256" key="4">
    <source>
        <dbReference type="PROSITE-ProRule" id="PRU00175"/>
    </source>
</evidence>
<feature type="compositionally biased region" description="Polar residues" evidence="5">
    <location>
        <begin position="333"/>
        <end position="344"/>
    </location>
</feature>
<dbReference type="InterPro" id="IPR015947">
    <property type="entry name" value="PUA-like_sf"/>
</dbReference>
<dbReference type="PANTHER" id="PTHR23327:SF42">
    <property type="entry name" value="LON PEPTIDASE N-TERMINAL DOMAIN AND RING FINGER PROTEIN C14F5.10C"/>
    <property type="match status" value="1"/>
</dbReference>
<feature type="region of interest" description="Disordered" evidence="5">
    <location>
        <begin position="307"/>
        <end position="413"/>
    </location>
</feature>
<evidence type="ECO:0000313" key="8">
    <source>
        <dbReference type="EMBL" id="KAG0024897.1"/>
    </source>
</evidence>
<dbReference type="PROSITE" id="PS51787">
    <property type="entry name" value="LON_N"/>
    <property type="match status" value="1"/>
</dbReference>
<protein>
    <recommendedName>
        <fullName evidence="10">Lon N-terminal domain-containing protein</fullName>
    </recommendedName>
</protein>
<reference evidence="8" key="1">
    <citation type="journal article" date="2020" name="Fungal Divers.">
        <title>Resolving the Mortierellaceae phylogeny through synthesis of multi-gene phylogenetics and phylogenomics.</title>
        <authorList>
            <person name="Vandepol N."/>
            <person name="Liber J."/>
            <person name="Desiro A."/>
            <person name="Na H."/>
            <person name="Kennedy M."/>
            <person name="Barry K."/>
            <person name="Grigoriev I.V."/>
            <person name="Miller A.N."/>
            <person name="O'Donnell K."/>
            <person name="Stajich J.E."/>
            <person name="Bonito G."/>
        </authorList>
    </citation>
    <scope>NUCLEOTIDE SEQUENCE</scope>
    <source>
        <strain evidence="8">NRRL 2769</strain>
    </source>
</reference>
<dbReference type="Proteomes" id="UP000703661">
    <property type="component" value="Unassembled WGS sequence"/>
</dbReference>
<keyword evidence="9" id="KW-1185">Reference proteome</keyword>
<evidence type="ECO:0000313" key="9">
    <source>
        <dbReference type="Proteomes" id="UP000703661"/>
    </source>
</evidence>
<dbReference type="Pfam" id="PF13445">
    <property type="entry name" value="zf-RING_UBOX"/>
    <property type="match status" value="1"/>
</dbReference>
<proteinExistence type="predicted"/>
<dbReference type="SUPFAM" id="SSF88697">
    <property type="entry name" value="PUA domain-like"/>
    <property type="match status" value="1"/>
</dbReference>
<evidence type="ECO:0008006" key="10">
    <source>
        <dbReference type="Google" id="ProtNLM"/>
    </source>
</evidence>
<evidence type="ECO:0000256" key="2">
    <source>
        <dbReference type="ARBA" id="ARBA00022771"/>
    </source>
</evidence>
<accession>A0A9P6N7U7</accession>
<dbReference type="Gene3D" id="1.20.58.1480">
    <property type="match status" value="1"/>
</dbReference>
<name>A0A9P6N7U7_9FUNG</name>
<dbReference type="InterPro" id="IPR046336">
    <property type="entry name" value="Lon_prtase_N_sf"/>
</dbReference>
<dbReference type="InterPro" id="IPR003111">
    <property type="entry name" value="Lon_prtase_N"/>
</dbReference>
<keyword evidence="3" id="KW-0862">Zinc</keyword>
<evidence type="ECO:0000259" key="7">
    <source>
        <dbReference type="PROSITE" id="PS51787"/>
    </source>
</evidence>
<dbReference type="Gene3D" id="2.30.130.40">
    <property type="entry name" value="LON domain-like"/>
    <property type="match status" value="1"/>
</dbReference>
<evidence type="ECO:0000256" key="5">
    <source>
        <dbReference type="SAM" id="MobiDB-lite"/>
    </source>
</evidence>
<dbReference type="PANTHER" id="PTHR23327">
    <property type="entry name" value="RING FINGER PROTEIN 127"/>
    <property type="match status" value="1"/>
</dbReference>
<dbReference type="GO" id="GO:0008270">
    <property type="term" value="F:zinc ion binding"/>
    <property type="evidence" value="ECO:0007669"/>
    <property type="project" value="UniProtKB-KW"/>
</dbReference>
<dbReference type="EMBL" id="JAAAID010000001">
    <property type="protein sequence ID" value="KAG0024897.1"/>
    <property type="molecule type" value="Genomic_DNA"/>
</dbReference>
<evidence type="ECO:0000259" key="6">
    <source>
        <dbReference type="PROSITE" id="PS50089"/>
    </source>
</evidence>
<comment type="caution">
    <text evidence="8">The sequence shown here is derived from an EMBL/GenBank/DDBJ whole genome shotgun (WGS) entry which is preliminary data.</text>
</comment>